<gene>
    <name evidence="1" type="ORF">D9756_001381</name>
</gene>
<sequence length="177" mass="20510">MPPRKKQKQPKEDEDTDAEVKAFEEIFQSKRRRLYEGARGSIKDLAATCTRLLEQTRTQTLEMKSQELELQNLAKDYQQWDVGQDDAYKQWHKKYHASARELGHSRSIKVDTASKMLNTSSKERKDMLQETLKAARLQMEQSKEREKLATDASALIRHYKSLLIVPAEASGKQKTEV</sequence>
<evidence type="ECO:0000313" key="1">
    <source>
        <dbReference type="EMBL" id="KAF5357823.1"/>
    </source>
</evidence>
<protein>
    <submittedName>
        <fullName evidence="1">Uncharacterized protein</fullName>
    </submittedName>
</protein>
<accession>A0A8H5G3U1</accession>
<evidence type="ECO:0000313" key="2">
    <source>
        <dbReference type="Proteomes" id="UP000559027"/>
    </source>
</evidence>
<dbReference type="AlphaFoldDB" id="A0A8H5G3U1"/>
<organism evidence="1 2">
    <name type="scientific">Leucocoprinus leucothites</name>
    <dbReference type="NCBI Taxonomy" id="201217"/>
    <lineage>
        <taxon>Eukaryota</taxon>
        <taxon>Fungi</taxon>
        <taxon>Dikarya</taxon>
        <taxon>Basidiomycota</taxon>
        <taxon>Agaricomycotina</taxon>
        <taxon>Agaricomycetes</taxon>
        <taxon>Agaricomycetidae</taxon>
        <taxon>Agaricales</taxon>
        <taxon>Agaricineae</taxon>
        <taxon>Agaricaceae</taxon>
        <taxon>Leucocoprinus</taxon>
    </lineage>
</organism>
<dbReference type="EMBL" id="JAACJO010000005">
    <property type="protein sequence ID" value="KAF5357823.1"/>
    <property type="molecule type" value="Genomic_DNA"/>
</dbReference>
<proteinExistence type="predicted"/>
<reference evidence="1 2" key="1">
    <citation type="journal article" date="2020" name="ISME J.">
        <title>Uncovering the hidden diversity of litter-decomposition mechanisms in mushroom-forming fungi.</title>
        <authorList>
            <person name="Floudas D."/>
            <person name="Bentzer J."/>
            <person name="Ahren D."/>
            <person name="Johansson T."/>
            <person name="Persson P."/>
            <person name="Tunlid A."/>
        </authorList>
    </citation>
    <scope>NUCLEOTIDE SEQUENCE [LARGE SCALE GENOMIC DNA]</scope>
    <source>
        <strain evidence="1 2">CBS 146.42</strain>
    </source>
</reference>
<dbReference type="Proteomes" id="UP000559027">
    <property type="component" value="Unassembled WGS sequence"/>
</dbReference>
<keyword evidence="2" id="KW-1185">Reference proteome</keyword>
<dbReference type="OrthoDB" id="3264586at2759"/>
<name>A0A8H5G3U1_9AGAR</name>
<comment type="caution">
    <text evidence="1">The sequence shown here is derived from an EMBL/GenBank/DDBJ whole genome shotgun (WGS) entry which is preliminary data.</text>
</comment>